<dbReference type="AlphaFoldDB" id="K1R8B7"/>
<feature type="transmembrane region" description="Helical" evidence="9">
    <location>
        <begin position="251"/>
        <end position="270"/>
    </location>
</feature>
<evidence type="ECO:0000256" key="6">
    <source>
        <dbReference type="ARBA" id="ARBA00022840"/>
    </source>
</evidence>
<name>K1R8B7_9ZZZZ</name>
<dbReference type="Gene3D" id="1.20.1560.10">
    <property type="entry name" value="ABC transporter type 1, transmembrane domain"/>
    <property type="match status" value="1"/>
</dbReference>
<dbReference type="GO" id="GO:0016887">
    <property type="term" value="F:ATP hydrolysis activity"/>
    <property type="evidence" value="ECO:0007669"/>
    <property type="project" value="InterPro"/>
</dbReference>
<evidence type="ECO:0000256" key="1">
    <source>
        <dbReference type="ARBA" id="ARBA00004651"/>
    </source>
</evidence>
<evidence type="ECO:0000259" key="11">
    <source>
        <dbReference type="PROSITE" id="PS50929"/>
    </source>
</evidence>
<dbReference type="InterPro" id="IPR011527">
    <property type="entry name" value="ABC1_TM_dom"/>
</dbReference>
<evidence type="ECO:0000256" key="9">
    <source>
        <dbReference type="SAM" id="Phobius"/>
    </source>
</evidence>
<dbReference type="InterPro" id="IPR036640">
    <property type="entry name" value="ABC1_TM_sf"/>
</dbReference>
<feature type="domain" description="ABC transmembrane type-1" evidence="11">
    <location>
        <begin position="17"/>
        <end position="305"/>
    </location>
</feature>
<gene>
    <name evidence="12" type="ORF">OBE_17070</name>
</gene>
<dbReference type="PROSITE" id="PS50929">
    <property type="entry name" value="ABC_TM1F"/>
    <property type="match status" value="1"/>
</dbReference>
<proteinExistence type="predicted"/>
<reference evidence="12" key="1">
    <citation type="journal article" date="2013" name="Environ. Microbiol.">
        <title>Microbiota from the distal guts of lean and obese adolescents exhibit partial functional redundancy besides clear differences in community structure.</title>
        <authorList>
            <person name="Ferrer M."/>
            <person name="Ruiz A."/>
            <person name="Lanza F."/>
            <person name="Haange S.B."/>
            <person name="Oberbach A."/>
            <person name="Till H."/>
            <person name="Bargiela R."/>
            <person name="Campoy C."/>
            <person name="Segura M.T."/>
            <person name="Richter M."/>
            <person name="von Bergen M."/>
            <person name="Seifert J."/>
            <person name="Suarez A."/>
        </authorList>
    </citation>
    <scope>NUCLEOTIDE SEQUENCE</scope>
</reference>
<dbReference type="GO" id="GO:0005886">
    <property type="term" value="C:plasma membrane"/>
    <property type="evidence" value="ECO:0007669"/>
    <property type="project" value="UniProtKB-SubCell"/>
</dbReference>
<keyword evidence="3" id="KW-1003">Cell membrane</keyword>
<keyword evidence="6 12" id="KW-0067">ATP-binding</keyword>
<dbReference type="InterPro" id="IPR039421">
    <property type="entry name" value="Type_1_exporter"/>
</dbReference>
<evidence type="ECO:0000256" key="8">
    <source>
        <dbReference type="ARBA" id="ARBA00023136"/>
    </source>
</evidence>
<dbReference type="Pfam" id="PF00005">
    <property type="entry name" value="ABC_tran"/>
    <property type="match status" value="1"/>
</dbReference>
<evidence type="ECO:0000256" key="7">
    <source>
        <dbReference type="ARBA" id="ARBA00022989"/>
    </source>
</evidence>
<dbReference type="PROSITE" id="PS50893">
    <property type="entry name" value="ABC_TRANSPORTER_2"/>
    <property type="match status" value="1"/>
</dbReference>
<dbReference type="PANTHER" id="PTHR43394">
    <property type="entry name" value="ATP-DEPENDENT PERMEASE MDL1, MITOCHONDRIAL"/>
    <property type="match status" value="1"/>
</dbReference>
<feature type="transmembrane region" description="Helical" evidence="9">
    <location>
        <begin position="59"/>
        <end position="88"/>
    </location>
</feature>
<dbReference type="EMBL" id="AJWZ01011468">
    <property type="protein sequence ID" value="EKC45157.1"/>
    <property type="molecule type" value="Genomic_DNA"/>
</dbReference>
<dbReference type="SUPFAM" id="SSF90123">
    <property type="entry name" value="ABC transporter transmembrane region"/>
    <property type="match status" value="1"/>
</dbReference>
<comment type="subcellular location">
    <subcellularLocation>
        <location evidence="1">Cell membrane</location>
        <topology evidence="1">Multi-pass membrane protein</topology>
    </subcellularLocation>
</comment>
<dbReference type="Gene3D" id="3.40.50.300">
    <property type="entry name" value="P-loop containing nucleotide triphosphate hydrolases"/>
    <property type="match status" value="1"/>
</dbReference>
<dbReference type="InterPro" id="IPR027417">
    <property type="entry name" value="P-loop_NTPase"/>
</dbReference>
<keyword evidence="4 9" id="KW-0812">Transmembrane</keyword>
<evidence type="ECO:0000313" key="12">
    <source>
        <dbReference type="EMBL" id="EKC45157.1"/>
    </source>
</evidence>
<evidence type="ECO:0000256" key="3">
    <source>
        <dbReference type="ARBA" id="ARBA00022475"/>
    </source>
</evidence>
<dbReference type="SUPFAM" id="SSF52540">
    <property type="entry name" value="P-loop containing nucleoside triphosphate hydrolases"/>
    <property type="match status" value="1"/>
</dbReference>
<dbReference type="Pfam" id="PF00664">
    <property type="entry name" value="ABC_membrane"/>
    <property type="match status" value="1"/>
</dbReference>
<accession>K1R8B7</accession>
<dbReference type="PANTHER" id="PTHR43394:SF1">
    <property type="entry name" value="ATP-BINDING CASSETTE SUB-FAMILY B MEMBER 10, MITOCHONDRIAL"/>
    <property type="match status" value="1"/>
</dbReference>
<evidence type="ECO:0000256" key="5">
    <source>
        <dbReference type="ARBA" id="ARBA00022741"/>
    </source>
</evidence>
<feature type="domain" description="ABC transporter" evidence="10">
    <location>
        <begin position="339"/>
        <end position="577"/>
    </location>
</feature>
<dbReference type="GO" id="GO:0015421">
    <property type="term" value="F:ABC-type oligopeptide transporter activity"/>
    <property type="evidence" value="ECO:0007669"/>
    <property type="project" value="TreeGrafter"/>
</dbReference>
<keyword evidence="7 9" id="KW-1133">Transmembrane helix</keyword>
<dbReference type="CDD" id="cd18548">
    <property type="entry name" value="ABC_6TM_Tm287_like"/>
    <property type="match status" value="1"/>
</dbReference>
<dbReference type="InterPro" id="IPR017871">
    <property type="entry name" value="ABC_transporter-like_CS"/>
</dbReference>
<keyword evidence="5" id="KW-0547">Nucleotide-binding</keyword>
<keyword evidence="2" id="KW-0813">Transport</keyword>
<evidence type="ECO:0000259" key="10">
    <source>
        <dbReference type="PROSITE" id="PS50893"/>
    </source>
</evidence>
<evidence type="ECO:0000256" key="4">
    <source>
        <dbReference type="ARBA" id="ARBA00022692"/>
    </source>
</evidence>
<sequence>MFKLFKNFSKKDIFYIILCILFIVVQVWLDLKLPDYMSEITVLVQSEDSTLNDILIQGLYMLGCAFGSLISAVIVGYFSSMIAADFSLDLRKQIFRRVEDFGTEEIKKFSTSSLITRTTNDVTQVEMLIAMGLQMLIKAPIMAVWAISKIVNKSIEWSLLTGGCVVVLLFTIGLLMIIVMPRFQIVQKLIDKINGVTRENLTGIRVIRAFNAENYQGKRFEDVNNELTKTQLFNQRCFAILNPVMNIVMQFLTLGIYFIGAHLIAAAGMVQKITLFSNMVVFSSYGMQVIMSFLMLAMIFMMWPRAQVSARRINEIFDQDISIKDGTFLGNDTKEVGTVEFKNVSFKYPDADDYLLKNISFKANKGDVVAFIGSTGSGKSSLINLVPRFYDATDGEVLVDGVNVKDYTQEALHNKIGYVPQKAVMFTGTVAQNVAYGDNGRSKPTLEEIKKAIEVSQGSEFVCKMEGEYDAHIARGGTNVSGGQKQRLAIARAIARNPEIYIFDDSFSALDYKTDSVLRKELKKYTNSATSLIVAQRIGTIINADKIVVLDKGECIGIGTHKELLKNCEVYKEIALSQLSKEELDNA</sequence>
<organism evidence="12">
    <name type="scientific">human gut metagenome</name>
    <dbReference type="NCBI Taxonomy" id="408170"/>
    <lineage>
        <taxon>unclassified sequences</taxon>
        <taxon>metagenomes</taxon>
        <taxon>organismal metagenomes</taxon>
    </lineage>
</organism>
<dbReference type="PROSITE" id="PS00211">
    <property type="entry name" value="ABC_TRANSPORTER_1"/>
    <property type="match status" value="1"/>
</dbReference>
<dbReference type="InterPro" id="IPR003439">
    <property type="entry name" value="ABC_transporter-like_ATP-bd"/>
</dbReference>
<feature type="transmembrane region" description="Helical" evidence="9">
    <location>
        <begin position="127"/>
        <end position="147"/>
    </location>
</feature>
<dbReference type="FunFam" id="3.40.50.300:FF:000854">
    <property type="entry name" value="Multidrug ABC transporter ATP-binding protein"/>
    <property type="match status" value="1"/>
</dbReference>
<dbReference type="GO" id="GO:0005524">
    <property type="term" value="F:ATP binding"/>
    <property type="evidence" value="ECO:0007669"/>
    <property type="project" value="UniProtKB-KW"/>
</dbReference>
<evidence type="ECO:0000256" key="2">
    <source>
        <dbReference type="ARBA" id="ARBA00022448"/>
    </source>
</evidence>
<feature type="transmembrane region" description="Helical" evidence="9">
    <location>
        <begin position="159"/>
        <end position="179"/>
    </location>
</feature>
<protein>
    <submittedName>
        <fullName evidence="12">ABC transporter, permease/ATP-binding protein</fullName>
    </submittedName>
</protein>
<dbReference type="SMART" id="SM00382">
    <property type="entry name" value="AAA"/>
    <property type="match status" value="1"/>
</dbReference>
<comment type="caution">
    <text evidence="12">The sequence shown here is derived from an EMBL/GenBank/DDBJ whole genome shotgun (WGS) entry which is preliminary data.</text>
</comment>
<feature type="transmembrane region" description="Helical" evidence="9">
    <location>
        <begin position="282"/>
        <end position="303"/>
    </location>
</feature>
<keyword evidence="8 9" id="KW-0472">Membrane</keyword>
<feature type="transmembrane region" description="Helical" evidence="9">
    <location>
        <begin position="12"/>
        <end position="29"/>
    </location>
</feature>
<dbReference type="InterPro" id="IPR003593">
    <property type="entry name" value="AAA+_ATPase"/>
</dbReference>